<dbReference type="AlphaFoldDB" id="A0A6G8AQ28"/>
<keyword evidence="2 7" id="KW-0645">Protease</keyword>
<reference evidence="7 8" key="1">
    <citation type="submission" date="2020-03" db="EMBL/GenBank/DDBJ databases">
        <title>Vagococcus sp. nov., isolated from beetles.</title>
        <authorList>
            <person name="Hyun D.-W."/>
            <person name="Bae J.-W."/>
        </authorList>
    </citation>
    <scope>NUCLEOTIDE SEQUENCE [LARGE SCALE GENOMIC DNA]</scope>
    <source>
        <strain evidence="7 8">HDW17B</strain>
    </source>
</reference>
<dbReference type="EMBL" id="CP049887">
    <property type="protein sequence ID" value="QIL47042.1"/>
    <property type="molecule type" value="Genomic_DNA"/>
</dbReference>
<dbReference type="GO" id="GO:0042254">
    <property type="term" value="P:ribosome biogenesis"/>
    <property type="evidence" value="ECO:0007669"/>
    <property type="project" value="UniProtKB-KW"/>
</dbReference>
<dbReference type="KEGG" id="vhy:G7082_00110"/>
<evidence type="ECO:0000256" key="2">
    <source>
        <dbReference type="ARBA" id="ARBA00022670"/>
    </source>
</evidence>
<accession>A0A6G8AQ28</accession>
<dbReference type="PANTHER" id="PTHR39178">
    <property type="entry name" value="HYPOTHETICAL RIBOSOME-ASSOCIATED PROTEIN"/>
    <property type="match status" value="1"/>
</dbReference>
<evidence type="ECO:0000256" key="4">
    <source>
        <dbReference type="ARBA" id="ARBA00022807"/>
    </source>
</evidence>
<proteinExistence type="inferred from homology"/>
<name>A0A6G8AQ28_9ENTE</name>
<evidence type="ECO:0000313" key="7">
    <source>
        <dbReference type="EMBL" id="QIL47042.1"/>
    </source>
</evidence>
<sequence length="105" mass="12023">MIIANFKEANNRYTFSITGHANFDDIGKDIVCAAVSVLTTAIVNEVNRFGVMHENNDESISFSFIAVQTSQSPTDCHLYRLYEMLKENLQEIERQYPENMKVVLE</sequence>
<comment type="similarity">
    <text evidence="5">Belongs to the Prp family.</text>
</comment>
<evidence type="ECO:0000256" key="1">
    <source>
        <dbReference type="ARBA" id="ARBA00022517"/>
    </source>
</evidence>
<evidence type="ECO:0000256" key="6">
    <source>
        <dbReference type="ARBA" id="ARBA00044538"/>
    </source>
</evidence>
<dbReference type="SUPFAM" id="SSF118010">
    <property type="entry name" value="TM1457-like"/>
    <property type="match status" value="1"/>
</dbReference>
<dbReference type="GO" id="GO:0006508">
    <property type="term" value="P:proteolysis"/>
    <property type="evidence" value="ECO:0007669"/>
    <property type="project" value="UniProtKB-KW"/>
</dbReference>
<evidence type="ECO:0000313" key="8">
    <source>
        <dbReference type="Proteomes" id="UP000501747"/>
    </source>
</evidence>
<dbReference type="Gene3D" id="3.30.70.1490">
    <property type="entry name" value="Cysteine protease Prp"/>
    <property type="match status" value="1"/>
</dbReference>
<dbReference type="Proteomes" id="UP000501747">
    <property type="component" value="Chromosome"/>
</dbReference>
<dbReference type="InterPro" id="IPR007422">
    <property type="entry name" value="Peptidase_Prp"/>
</dbReference>
<protein>
    <recommendedName>
        <fullName evidence="6">Ribosomal processing cysteine protease Prp</fullName>
    </recommendedName>
</protein>
<dbReference type="CDD" id="cd16332">
    <property type="entry name" value="Prp-like"/>
    <property type="match status" value="1"/>
</dbReference>
<evidence type="ECO:0000256" key="5">
    <source>
        <dbReference type="ARBA" id="ARBA00044503"/>
    </source>
</evidence>
<keyword evidence="8" id="KW-1185">Reference proteome</keyword>
<dbReference type="RefSeq" id="WP_166033154.1">
    <property type="nucleotide sequence ID" value="NZ_CP049887.1"/>
</dbReference>
<keyword evidence="4" id="KW-0788">Thiol protease</keyword>
<evidence type="ECO:0000256" key="3">
    <source>
        <dbReference type="ARBA" id="ARBA00022801"/>
    </source>
</evidence>
<dbReference type="Pfam" id="PF04327">
    <property type="entry name" value="Peptidase_Prp"/>
    <property type="match status" value="1"/>
</dbReference>
<gene>
    <name evidence="7" type="ORF">G7082_00110</name>
</gene>
<dbReference type="InterPro" id="IPR036764">
    <property type="entry name" value="Peptidase_Prp_sf"/>
</dbReference>
<organism evidence="7 8">
    <name type="scientific">Vagococcus hydrophili</name>
    <dbReference type="NCBI Taxonomy" id="2714947"/>
    <lineage>
        <taxon>Bacteria</taxon>
        <taxon>Bacillati</taxon>
        <taxon>Bacillota</taxon>
        <taxon>Bacilli</taxon>
        <taxon>Lactobacillales</taxon>
        <taxon>Enterococcaceae</taxon>
        <taxon>Vagococcus</taxon>
    </lineage>
</organism>
<dbReference type="GO" id="GO:0008234">
    <property type="term" value="F:cysteine-type peptidase activity"/>
    <property type="evidence" value="ECO:0007669"/>
    <property type="project" value="UniProtKB-KW"/>
</dbReference>
<dbReference type="PANTHER" id="PTHR39178:SF1">
    <property type="entry name" value="RIBOSOMAL-PROCESSING CYSTEINE PROTEASE PRP"/>
    <property type="match status" value="1"/>
</dbReference>
<keyword evidence="3" id="KW-0378">Hydrolase</keyword>
<keyword evidence="1" id="KW-0690">Ribosome biogenesis</keyword>